<evidence type="ECO:0000256" key="1">
    <source>
        <dbReference type="SAM" id="SignalP"/>
    </source>
</evidence>
<proteinExistence type="predicted"/>
<gene>
    <name evidence="3" type="ORF">ENV62_10740</name>
</gene>
<protein>
    <submittedName>
        <fullName evidence="3">DUF4091 domain-containing protein</fullName>
    </submittedName>
</protein>
<sequence>MNKISFRWLKASRLFPVFMAMAVQAGFFGSPGGATAAIPEELQYPVTQIRPGGQGKSLQSLELAGAGNEYVFARLRFPGADPSSFKIRIMQVSPMARNPKIPFAFFQVCWAPPSLRGKLPPDALLPVEQGLVITGDALEILLSVHLPADCPAGLFQYQLTASDKKQSFRQIIRLRVYGFSLPGDLPIAVFGHFWHYPPEFYATYGVKSSDAYFQTIRAYYRSLREYKINALGGGYAFPLDDLQPDKKIDEYADYHGLVQYALNQLGFRRFTIPKLPGWQTVNQPGSNFITRANILYPQFQEYLKRHDWQDRALNFLIDEPKPDQYAAVLQAYGLAKNLAPTVKTLCTGWNPDPEFVKVIDLWATPAAYYQESLANLACSQGQEQWLYANRLHGIDHPQVHPRLIGWLLYRYRFSGYLLWGVNFWPNNPWTTEPGDPEFMRRGTFYYPHPQTGQPVPTLRLESLRRGLQDYQYFHLLAEARGKGLVAQEPFARIEQRLQEVTRDFQTRDFQVTVQELESVRLQMGELLNAAFSSPKTPAKSLSPAAPSPKNRILQEIRNYFRKLQ</sequence>
<keyword evidence="1" id="KW-0732">Signal</keyword>
<name>A0A7C3WS43_9BACT</name>
<reference evidence="3" key="1">
    <citation type="journal article" date="2020" name="mSystems">
        <title>Genome- and Community-Level Interaction Insights into Carbon Utilization and Element Cycling Functions of Hydrothermarchaeota in Hydrothermal Sediment.</title>
        <authorList>
            <person name="Zhou Z."/>
            <person name="Liu Y."/>
            <person name="Xu W."/>
            <person name="Pan J."/>
            <person name="Luo Z.H."/>
            <person name="Li M."/>
        </authorList>
    </citation>
    <scope>NUCLEOTIDE SEQUENCE [LARGE SCALE GENOMIC DNA]</scope>
    <source>
        <strain evidence="3">SpSt-776</strain>
    </source>
</reference>
<dbReference type="AlphaFoldDB" id="A0A7C3WS43"/>
<accession>A0A7C3WS43</accession>
<evidence type="ECO:0000259" key="2">
    <source>
        <dbReference type="Pfam" id="PF13320"/>
    </source>
</evidence>
<dbReference type="InterPro" id="IPR025150">
    <property type="entry name" value="GH123_cat"/>
</dbReference>
<feature type="signal peptide" evidence="1">
    <location>
        <begin position="1"/>
        <end position="25"/>
    </location>
</feature>
<comment type="caution">
    <text evidence="3">The sequence shown here is derived from an EMBL/GenBank/DDBJ whole genome shotgun (WGS) entry which is preliminary data.</text>
</comment>
<feature type="chain" id="PRO_5027975866" evidence="1">
    <location>
        <begin position="26"/>
        <end position="564"/>
    </location>
</feature>
<organism evidence="3">
    <name type="scientific">Desulfobacca acetoxidans</name>
    <dbReference type="NCBI Taxonomy" id="60893"/>
    <lineage>
        <taxon>Bacteria</taxon>
        <taxon>Pseudomonadati</taxon>
        <taxon>Thermodesulfobacteriota</taxon>
        <taxon>Desulfobaccia</taxon>
        <taxon>Desulfobaccales</taxon>
        <taxon>Desulfobaccaceae</taxon>
        <taxon>Desulfobacca</taxon>
    </lineage>
</organism>
<dbReference type="EMBL" id="DTHB01000060">
    <property type="protein sequence ID" value="HGB15696.1"/>
    <property type="molecule type" value="Genomic_DNA"/>
</dbReference>
<evidence type="ECO:0000313" key="3">
    <source>
        <dbReference type="EMBL" id="HGB15696.1"/>
    </source>
</evidence>
<dbReference type="Pfam" id="PF13320">
    <property type="entry name" value="GH123_cat"/>
    <property type="match status" value="1"/>
</dbReference>
<feature type="domain" description="Glycoside hydrolase 123 catalytic" evidence="2">
    <location>
        <begin position="293"/>
        <end position="476"/>
    </location>
</feature>